<evidence type="ECO:0000313" key="11">
    <source>
        <dbReference type="Proteomes" id="UP000049855"/>
    </source>
</evidence>
<keyword evidence="4" id="KW-0249">Electron transport</keyword>
<evidence type="ECO:0000256" key="6">
    <source>
        <dbReference type="ARBA" id="ARBA00023014"/>
    </source>
</evidence>
<keyword evidence="7" id="KW-0812">Transmembrane</keyword>
<dbReference type="RefSeq" id="WP_021167700.1">
    <property type="nucleotide sequence ID" value="NZ_CTRP01000008.1"/>
</dbReference>
<reference evidence="11" key="1">
    <citation type="submission" date="2015-03" db="EMBL/GenBank/DDBJ databases">
        <authorList>
            <person name="Nijsse Bart"/>
        </authorList>
    </citation>
    <scope>NUCLEOTIDE SEQUENCE [LARGE SCALE GENOMIC DNA]</scope>
</reference>
<accession>A0A0U1KXB0</accession>
<evidence type="ECO:0000313" key="10">
    <source>
        <dbReference type="EMBL" id="CQR72068.1"/>
    </source>
</evidence>
<keyword evidence="5" id="KW-0408">Iron</keyword>
<dbReference type="GO" id="GO:0046872">
    <property type="term" value="F:metal ion binding"/>
    <property type="evidence" value="ECO:0007669"/>
    <property type="project" value="UniProtKB-KW"/>
</dbReference>
<dbReference type="Gene3D" id="3.30.70.20">
    <property type="match status" value="1"/>
</dbReference>
<feature type="chain" id="PRO_5006710624" evidence="8">
    <location>
        <begin position="24"/>
        <end position="370"/>
    </location>
</feature>
<dbReference type="Proteomes" id="UP000049855">
    <property type="component" value="Unassembled WGS sequence"/>
</dbReference>
<feature type="transmembrane region" description="Helical" evidence="7">
    <location>
        <begin position="130"/>
        <end position="146"/>
    </location>
</feature>
<dbReference type="GO" id="GO:0051539">
    <property type="term" value="F:4 iron, 4 sulfur cluster binding"/>
    <property type="evidence" value="ECO:0007669"/>
    <property type="project" value="UniProtKB-KW"/>
</dbReference>
<evidence type="ECO:0000256" key="5">
    <source>
        <dbReference type="ARBA" id="ARBA00023004"/>
    </source>
</evidence>
<dbReference type="Pfam" id="PF12801">
    <property type="entry name" value="Fer4_5"/>
    <property type="match status" value="2"/>
</dbReference>
<keyword evidence="2" id="KW-0004">4Fe-4S</keyword>
<feature type="transmembrane region" description="Helical" evidence="7">
    <location>
        <begin position="172"/>
        <end position="194"/>
    </location>
</feature>
<dbReference type="PROSITE" id="PS51379">
    <property type="entry name" value="4FE4S_FER_2"/>
    <property type="match status" value="2"/>
</dbReference>
<feature type="domain" description="4Fe-4S ferredoxin-type" evidence="9">
    <location>
        <begin position="299"/>
        <end position="329"/>
    </location>
</feature>
<dbReference type="AlphaFoldDB" id="A0A0U1KXB0"/>
<keyword evidence="7" id="KW-1133">Transmembrane helix</keyword>
<feature type="signal peptide" evidence="8">
    <location>
        <begin position="1"/>
        <end position="23"/>
    </location>
</feature>
<keyword evidence="1" id="KW-0813">Transport</keyword>
<dbReference type="GO" id="GO:0005886">
    <property type="term" value="C:plasma membrane"/>
    <property type="evidence" value="ECO:0007669"/>
    <property type="project" value="TreeGrafter"/>
</dbReference>
<keyword evidence="7" id="KW-0472">Membrane</keyword>
<evidence type="ECO:0000256" key="3">
    <source>
        <dbReference type="ARBA" id="ARBA00022723"/>
    </source>
</evidence>
<dbReference type="PANTHER" id="PTHR30176">
    <property type="entry name" value="FERREDOXIN-TYPE PROTEIN NAPH"/>
    <property type="match status" value="1"/>
</dbReference>
<dbReference type="InterPro" id="IPR017896">
    <property type="entry name" value="4Fe4S_Fe-S-bd"/>
</dbReference>
<gene>
    <name evidence="10" type="ORF">SpAn4DRAFT_4757</name>
</gene>
<dbReference type="InterPro" id="IPR051684">
    <property type="entry name" value="Electron_Trans/Redox"/>
</dbReference>
<evidence type="ECO:0000256" key="8">
    <source>
        <dbReference type="SAM" id="SignalP"/>
    </source>
</evidence>
<feature type="transmembrane region" description="Helical" evidence="7">
    <location>
        <begin position="215"/>
        <end position="237"/>
    </location>
</feature>
<dbReference type="SUPFAM" id="SSF54862">
    <property type="entry name" value="4Fe-4S ferredoxins"/>
    <property type="match status" value="1"/>
</dbReference>
<dbReference type="InterPro" id="IPR017900">
    <property type="entry name" value="4Fe4S_Fe_S_CS"/>
</dbReference>
<evidence type="ECO:0000256" key="7">
    <source>
        <dbReference type="SAM" id="Phobius"/>
    </source>
</evidence>
<name>A0A0U1KXB0_9FIRM</name>
<dbReference type="EMBL" id="CTRP01000008">
    <property type="protein sequence ID" value="CQR72068.1"/>
    <property type="molecule type" value="Genomic_DNA"/>
</dbReference>
<keyword evidence="8" id="KW-0732">Signal</keyword>
<evidence type="ECO:0000256" key="1">
    <source>
        <dbReference type="ARBA" id="ARBA00022448"/>
    </source>
</evidence>
<keyword evidence="11" id="KW-1185">Reference proteome</keyword>
<sequence length="370" mass="41789">MKRLFILVITVMLLLSNSLMVLAAKEAPQSVLQPDWTIDQIAKENNLDAAVLLKQLAIADTPATRAAKLQAFNISNDQANAAIRKILVLSTEEKSKNWKLILLKFSLWWIVAIMAILLMKRNWVTPRRRTWFLAGAFTIFGILLGSDPSPMGTVKDAIALYGAERIIFPPRLVAFMIFTLLVVVGNKLICGWGCQFGTLQDWLYQVSPVKKKIRIPFAVTNSIRIIVFIAFTIVAFAVPFDFIGMIDPFKIFAPSHLTMVSGVIIVALLFLSLFFYRPWCTLACPFGLTGWLAEYFSWYRIRWNHERCIRCNACRLACPTGYTEHLLNKDNIKPDCYSCAACLAVCPTNALQYNRKSANEPTQNRIIIKG</sequence>
<evidence type="ECO:0000259" key="9">
    <source>
        <dbReference type="PROSITE" id="PS51379"/>
    </source>
</evidence>
<keyword evidence="3" id="KW-0479">Metal-binding</keyword>
<proteinExistence type="predicted"/>
<evidence type="ECO:0000256" key="2">
    <source>
        <dbReference type="ARBA" id="ARBA00022485"/>
    </source>
</evidence>
<feature type="transmembrane region" description="Helical" evidence="7">
    <location>
        <begin position="257"/>
        <end position="276"/>
    </location>
</feature>
<organism evidence="10 11">
    <name type="scientific">Sporomusa ovata</name>
    <dbReference type="NCBI Taxonomy" id="2378"/>
    <lineage>
        <taxon>Bacteria</taxon>
        <taxon>Bacillati</taxon>
        <taxon>Bacillota</taxon>
        <taxon>Negativicutes</taxon>
        <taxon>Selenomonadales</taxon>
        <taxon>Sporomusaceae</taxon>
        <taxon>Sporomusa</taxon>
    </lineage>
</organism>
<protein>
    <submittedName>
        <fullName evidence="10">Hypothetical iron-sulfur cluster binding protein YccM</fullName>
    </submittedName>
</protein>
<keyword evidence="6" id="KW-0411">Iron-sulfur</keyword>
<feature type="domain" description="4Fe-4S ferredoxin-type" evidence="9">
    <location>
        <begin position="332"/>
        <end position="356"/>
    </location>
</feature>
<feature type="transmembrane region" description="Helical" evidence="7">
    <location>
        <begin position="100"/>
        <end position="118"/>
    </location>
</feature>
<dbReference type="Pfam" id="PF00037">
    <property type="entry name" value="Fer4"/>
    <property type="match status" value="1"/>
</dbReference>
<evidence type="ECO:0000256" key="4">
    <source>
        <dbReference type="ARBA" id="ARBA00022982"/>
    </source>
</evidence>
<dbReference type="PANTHER" id="PTHR30176:SF3">
    <property type="entry name" value="FERREDOXIN-TYPE PROTEIN NAPH"/>
    <property type="match status" value="1"/>
</dbReference>
<dbReference type="PROSITE" id="PS00198">
    <property type="entry name" value="4FE4S_FER_1"/>
    <property type="match status" value="1"/>
</dbReference>